<sequence>MWRSQNQCASKESSLNLDKLRGQHVQGLDVHCIPPYVGRCVGECDISKSKYKFPLTLVRPDYSSYSRDFPKTMLPTAPSLPYSKHTPPQWMEIDNPEKYFKSGYTGNQFFKFPHFGHTSKVDSHSALCDFTSGYQFTKSAEWAPLPFYHTSLDGERPGTEIYPRNTGLISNYMGHVPGMKLSYGKTFGNESVNAKRYLQNSSVCLH</sequence>
<evidence type="ECO:0000256" key="1">
    <source>
        <dbReference type="ARBA" id="ARBA00004430"/>
    </source>
</evidence>
<dbReference type="PANTHER" id="PTHR22146:SF8">
    <property type="entry name" value="PROTEIN FAM166B"/>
    <property type="match status" value="1"/>
</dbReference>
<keyword evidence="4" id="KW-0966">Cell projection</keyword>
<name>A0A9N9WQ87_9DIPT</name>
<comment type="similarity">
    <text evidence="5">Belongs to the CIMIP2 family.</text>
</comment>
<evidence type="ECO:0000256" key="4">
    <source>
        <dbReference type="ARBA" id="ARBA00023273"/>
    </source>
</evidence>
<evidence type="ECO:0000256" key="3">
    <source>
        <dbReference type="ARBA" id="ARBA00023212"/>
    </source>
</evidence>
<dbReference type="Proteomes" id="UP001153620">
    <property type="component" value="Chromosome 1"/>
</dbReference>
<accession>A0A9N9WQ87</accession>
<dbReference type="PANTHER" id="PTHR22146">
    <property type="entry name" value="CAT EYE SYNDROME CRITICAL REGION PROTEIN 6"/>
    <property type="match status" value="1"/>
</dbReference>
<proteinExistence type="inferred from homology"/>
<reference evidence="7" key="1">
    <citation type="submission" date="2022-01" db="EMBL/GenBank/DDBJ databases">
        <authorList>
            <person name="King R."/>
        </authorList>
    </citation>
    <scope>NUCLEOTIDE SEQUENCE</scope>
</reference>
<organism evidence="7 8">
    <name type="scientific">Chironomus riparius</name>
    <dbReference type="NCBI Taxonomy" id="315576"/>
    <lineage>
        <taxon>Eukaryota</taxon>
        <taxon>Metazoa</taxon>
        <taxon>Ecdysozoa</taxon>
        <taxon>Arthropoda</taxon>
        <taxon>Hexapoda</taxon>
        <taxon>Insecta</taxon>
        <taxon>Pterygota</taxon>
        <taxon>Neoptera</taxon>
        <taxon>Endopterygota</taxon>
        <taxon>Diptera</taxon>
        <taxon>Nematocera</taxon>
        <taxon>Chironomoidea</taxon>
        <taxon>Chironomidae</taxon>
        <taxon>Chironominae</taxon>
        <taxon>Chironomus</taxon>
    </lineage>
</organism>
<keyword evidence="2" id="KW-0963">Cytoplasm</keyword>
<comment type="subcellular location">
    <subcellularLocation>
        <location evidence="1">Cytoplasm</location>
        <location evidence="1">Cytoskeleton</location>
        <location evidence="1">Cilium axoneme</location>
    </subcellularLocation>
</comment>
<evidence type="ECO:0000313" key="8">
    <source>
        <dbReference type="Proteomes" id="UP001153620"/>
    </source>
</evidence>
<dbReference type="OrthoDB" id="2019884at2759"/>
<feature type="domain" description="Ciliary microtubule inner protein 2A-C-like" evidence="6">
    <location>
        <begin position="171"/>
        <end position="199"/>
    </location>
</feature>
<dbReference type="Pfam" id="PF10629">
    <property type="entry name" value="CMI2B-like"/>
    <property type="match status" value="1"/>
</dbReference>
<dbReference type="GO" id="GO:0005930">
    <property type="term" value="C:axoneme"/>
    <property type="evidence" value="ECO:0007669"/>
    <property type="project" value="UniProtKB-SubCell"/>
</dbReference>
<evidence type="ECO:0000256" key="2">
    <source>
        <dbReference type="ARBA" id="ARBA00022490"/>
    </source>
</evidence>
<evidence type="ECO:0000313" key="7">
    <source>
        <dbReference type="EMBL" id="CAG9799947.1"/>
    </source>
</evidence>
<gene>
    <name evidence="7" type="ORF">CHIRRI_LOCUS2905</name>
</gene>
<dbReference type="EMBL" id="OU895877">
    <property type="protein sequence ID" value="CAG9799947.1"/>
    <property type="molecule type" value="Genomic_DNA"/>
</dbReference>
<dbReference type="AlphaFoldDB" id="A0A9N9WQ87"/>
<keyword evidence="8" id="KW-1185">Reference proteome</keyword>
<reference evidence="7" key="2">
    <citation type="submission" date="2022-10" db="EMBL/GenBank/DDBJ databases">
        <authorList>
            <consortium name="ENA_rothamsted_submissions"/>
            <consortium name="culmorum"/>
            <person name="King R."/>
        </authorList>
    </citation>
    <scope>NUCLEOTIDE SEQUENCE</scope>
</reference>
<protein>
    <recommendedName>
        <fullName evidence="6">Ciliary microtubule inner protein 2A-C-like domain-containing protein</fullName>
    </recommendedName>
</protein>
<dbReference type="InterPro" id="IPR018902">
    <property type="entry name" value="CMI2A-C-like_dom"/>
</dbReference>
<dbReference type="GO" id="GO:0015630">
    <property type="term" value="C:microtubule cytoskeleton"/>
    <property type="evidence" value="ECO:0007669"/>
    <property type="project" value="UniProtKB-ARBA"/>
</dbReference>
<keyword evidence="3" id="KW-0206">Cytoskeleton</keyword>
<evidence type="ECO:0000256" key="5">
    <source>
        <dbReference type="ARBA" id="ARBA00035661"/>
    </source>
</evidence>
<evidence type="ECO:0000259" key="6">
    <source>
        <dbReference type="Pfam" id="PF10629"/>
    </source>
</evidence>